<organism evidence="1 2">
    <name type="scientific">Staphylococcus carnosus</name>
    <dbReference type="NCBI Taxonomy" id="1281"/>
    <lineage>
        <taxon>Bacteria</taxon>
        <taxon>Bacillati</taxon>
        <taxon>Bacillota</taxon>
        <taxon>Bacilli</taxon>
        <taxon>Bacillales</taxon>
        <taxon>Staphylococcaceae</taxon>
        <taxon>Staphylococcus</taxon>
    </lineage>
</organism>
<dbReference type="Proteomes" id="UP000033530">
    <property type="component" value="Unassembled WGS sequence"/>
</dbReference>
<proteinExistence type="predicted"/>
<evidence type="ECO:0000313" key="1">
    <source>
        <dbReference type="EMBL" id="KKB25336.1"/>
    </source>
</evidence>
<name>A0AAJ0JQ34_STACA</name>
<protein>
    <submittedName>
        <fullName evidence="1">Uncharacterized protein</fullName>
    </submittedName>
</protein>
<reference evidence="1 2" key="1">
    <citation type="submission" date="2015-03" db="EMBL/GenBank/DDBJ databases">
        <title>Draft Genome Sequence of S. carnosus subsp. utilis LTH 7013, Isolated from South Tirolean Ham.</title>
        <authorList>
            <person name="Mueller A."/>
            <person name="Huptas C."/>
            <person name="Wenning M."/>
            <person name="Weiss A."/>
            <person name="Schmidt H."/>
        </authorList>
    </citation>
    <scope>NUCLEOTIDE SEQUENCE [LARGE SCALE GENOMIC DNA]</scope>
    <source>
        <strain evidence="1 2">LTH7013</strain>
    </source>
</reference>
<dbReference type="AlphaFoldDB" id="A0AAJ0JQ34"/>
<accession>A0AAJ0JQ34</accession>
<evidence type="ECO:0000313" key="2">
    <source>
        <dbReference type="Proteomes" id="UP000033530"/>
    </source>
</evidence>
<sequence length="115" mass="13200">MTTTSLNDMYKNLVFILSKSEACNSALLRSKQKEVLSIATDINTFIQKELQRITTYTSALTYFEKRYLDVLSSLSLYPLTTIDVGEFQSVFAQWKSPIIRLIYEIIDASNQSIRT</sequence>
<dbReference type="EMBL" id="LAIU01000004">
    <property type="protein sequence ID" value="KKB25336.1"/>
    <property type="molecule type" value="Genomic_DNA"/>
</dbReference>
<comment type="caution">
    <text evidence="1">The sequence shown here is derived from an EMBL/GenBank/DDBJ whole genome shotgun (WGS) entry which is preliminary data.</text>
</comment>
<gene>
    <name evidence="1" type="ORF">VV61_06990</name>
</gene>
<dbReference type="RefSeq" id="WP_046099987.1">
    <property type="nucleotide sequence ID" value="NZ_CP015552.1"/>
</dbReference>